<evidence type="ECO:0000313" key="1">
    <source>
        <dbReference type="EMBL" id="KAK8997309.1"/>
    </source>
</evidence>
<sequence>MAQPAVAKRAEWWDRTSCAHGEILASPYTLHVALVMWSSVMHIDQLLGENCEDEENIVPMMKDDDVHLLDGDDVETGMTDMTKENGLGVEDDVWSTAVARLVLENEKHVWGYVGSETDQLVPIYPTYKPPTRMYDVNYTAIGD</sequence>
<proteinExistence type="predicted"/>
<protein>
    <submittedName>
        <fullName evidence="1">Uncharacterized protein</fullName>
    </submittedName>
</protein>
<evidence type="ECO:0000313" key="2">
    <source>
        <dbReference type="Proteomes" id="UP001396334"/>
    </source>
</evidence>
<keyword evidence="2" id="KW-1185">Reference proteome</keyword>
<gene>
    <name evidence="1" type="ORF">V6N11_020791</name>
</gene>
<organism evidence="1 2">
    <name type="scientific">Hibiscus sabdariffa</name>
    <name type="common">roselle</name>
    <dbReference type="NCBI Taxonomy" id="183260"/>
    <lineage>
        <taxon>Eukaryota</taxon>
        <taxon>Viridiplantae</taxon>
        <taxon>Streptophyta</taxon>
        <taxon>Embryophyta</taxon>
        <taxon>Tracheophyta</taxon>
        <taxon>Spermatophyta</taxon>
        <taxon>Magnoliopsida</taxon>
        <taxon>eudicotyledons</taxon>
        <taxon>Gunneridae</taxon>
        <taxon>Pentapetalae</taxon>
        <taxon>rosids</taxon>
        <taxon>malvids</taxon>
        <taxon>Malvales</taxon>
        <taxon>Malvaceae</taxon>
        <taxon>Malvoideae</taxon>
        <taxon>Hibiscus</taxon>
    </lineage>
</organism>
<dbReference type="EMBL" id="JBBPBN010000043">
    <property type="protein sequence ID" value="KAK8997309.1"/>
    <property type="molecule type" value="Genomic_DNA"/>
</dbReference>
<name>A0ABR2Q9S8_9ROSI</name>
<comment type="caution">
    <text evidence="1">The sequence shown here is derived from an EMBL/GenBank/DDBJ whole genome shotgun (WGS) entry which is preliminary data.</text>
</comment>
<dbReference type="Proteomes" id="UP001396334">
    <property type="component" value="Unassembled WGS sequence"/>
</dbReference>
<reference evidence="1 2" key="1">
    <citation type="journal article" date="2024" name="G3 (Bethesda)">
        <title>Genome assembly of Hibiscus sabdariffa L. provides insights into metabolisms of medicinal natural products.</title>
        <authorList>
            <person name="Kim T."/>
        </authorList>
    </citation>
    <scope>NUCLEOTIDE SEQUENCE [LARGE SCALE GENOMIC DNA]</scope>
    <source>
        <strain evidence="1">TK-2024</strain>
        <tissue evidence="1">Old leaves</tissue>
    </source>
</reference>
<accession>A0ABR2Q9S8</accession>